<gene>
    <name evidence="9" type="primary">LOC117242086</name>
</gene>
<dbReference type="PANTHER" id="PTHR48020">
    <property type="entry name" value="PROTON MYO-INOSITOL COTRANSPORTER"/>
    <property type="match status" value="1"/>
</dbReference>
<keyword evidence="2" id="KW-0813">Transport</keyword>
<evidence type="ECO:0000256" key="1">
    <source>
        <dbReference type="ARBA" id="ARBA00004141"/>
    </source>
</evidence>
<feature type="domain" description="Major facilitator superfamily (MFS) profile" evidence="7">
    <location>
        <begin position="1"/>
        <end position="182"/>
    </location>
</feature>
<comment type="subcellular location">
    <subcellularLocation>
        <location evidence="1">Membrane</location>
        <topology evidence="1">Multi-pass membrane protein</topology>
    </subcellularLocation>
</comment>
<dbReference type="AlphaFoldDB" id="A0A6J3LGI1"/>
<reference evidence="9" key="1">
    <citation type="submission" date="2025-08" db="UniProtKB">
        <authorList>
            <consortium name="RefSeq"/>
        </authorList>
    </citation>
    <scope>IDENTIFICATION</scope>
    <source>
        <tissue evidence="9">Muscle</tissue>
    </source>
</reference>
<protein>
    <submittedName>
        <fullName evidence="9">Facilitated trehalose transporter Tret1-like</fullName>
    </submittedName>
</protein>
<proteinExistence type="predicted"/>
<dbReference type="PROSITE" id="PS50850">
    <property type="entry name" value="MFS"/>
    <property type="match status" value="1"/>
</dbReference>
<keyword evidence="8" id="KW-1185">Reference proteome</keyword>
<keyword evidence="4 6" id="KW-1133">Transmembrane helix</keyword>
<feature type="transmembrane region" description="Helical" evidence="6">
    <location>
        <begin position="59"/>
        <end position="77"/>
    </location>
</feature>
<evidence type="ECO:0000256" key="6">
    <source>
        <dbReference type="SAM" id="Phobius"/>
    </source>
</evidence>
<dbReference type="InterPro" id="IPR020846">
    <property type="entry name" value="MFS_dom"/>
</dbReference>
<dbReference type="PANTHER" id="PTHR48020:SF12">
    <property type="entry name" value="PROTON MYO-INOSITOL COTRANSPORTER"/>
    <property type="match status" value="1"/>
</dbReference>
<evidence type="ECO:0000313" key="8">
    <source>
        <dbReference type="Proteomes" id="UP000504631"/>
    </source>
</evidence>
<organism evidence="8 9">
    <name type="scientific">Bombus vosnesenskii</name>
    <dbReference type="NCBI Taxonomy" id="207650"/>
    <lineage>
        <taxon>Eukaryota</taxon>
        <taxon>Metazoa</taxon>
        <taxon>Ecdysozoa</taxon>
        <taxon>Arthropoda</taxon>
        <taxon>Hexapoda</taxon>
        <taxon>Insecta</taxon>
        <taxon>Pterygota</taxon>
        <taxon>Neoptera</taxon>
        <taxon>Endopterygota</taxon>
        <taxon>Hymenoptera</taxon>
        <taxon>Apocrita</taxon>
        <taxon>Aculeata</taxon>
        <taxon>Apoidea</taxon>
        <taxon>Anthophila</taxon>
        <taxon>Apidae</taxon>
        <taxon>Bombus</taxon>
        <taxon>Pyrobombus</taxon>
    </lineage>
</organism>
<accession>A0A6J3LGI1</accession>
<evidence type="ECO:0000259" key="7">
    <source>
        <dbReference type="PROSITE" id="PS50850"/>
    </source>
</evidence>
<dbReference type="GO" id="GO:0022857">
    <property type="term" value="F:transmembrane transporter activity"/>
    <property type="evidence" value="ECO:0007669"/>
    <property type="project" value="InterPro"/>
</dbReference>
<dbReference type="InterPro" id="IPR036259">
    <property type="entry name" value="MFS_trans_sf"/>
</dbReference>
<dbReference type="InterPro" id="IPR050814">
    <property type="entry name" value="Myo-inositol_Transporter"/>
</dbReference>
<evidence type="ECO:0000313" key="9">
    <source>
        <dbReference type="RefSeq" id="XP_033364355.1"/>
    </source>
</evidence>
<dbReference type="RefSeq" id="XP_033364355.1">
    <property type="nucleotide sequence ID" value="XM_033508464.1"/>
</dbReference>
<feature type="transmembrane region" description="Helical" evidence="6">
    <location>
        <begin position="154"/>
        <end position="176"/>
    </location>
</feature>
<feature type="transmembrane region" description="Helical" evidence="6">
    <location>
        <begin position="124"/>
        <end position="142"/>
    </location>
</feature>
<dbReference type="SUPFAM" id="SSF103473">
    <property type="entry name" value="MFS general substrate transporter"/>
    <property type="match status" value="1"/>
</dbReference>
<name>A0A6J3LGI1_9HYME</name>
<dbReference type="Proteomes" id="UP000504631">
    <property type="component" value="Unplaced"/>
</dbReference>
<sequence>MTQHLSGNVTATQHLRDFISRKATSMGLNDILICVELIRLLSSYLTAFIVDCCGRRRHVILTTAGTCYIWIYFAMIFEIPKDISDKSFMSFLALIHLILHLVVFHIGLGTLLNVFLCDLFPTKLIGFVAAIVVIFDGIIGFTVSKLTQVITDNIGALVTYAFFAISCCVALVKMVACVPDTRGKTYNEIEALLAGENLNSSNEEVSSDETDSREI</sequence>
<feature type="transmembrane region" description="Helical" evidence="6">
    <location>
        <begin position="89"/>
        <end position="112"/>
    </location>
</feature>
<dbReference type="GeneID" id="117242086"/>
<dbReference type="Pfam" id="PF00083">
    <property type="entry name" value="Sugar_tr"/>
    <property type="match status" value="1"/>
</dbReference>
<evidence type="ECO:0000256" key="3">
    <source>
        <dbReference type="ARBA" id="ARBA00022692"/>
    </source>
</evidence>
<keyword evidence="5 6" id="KW-0472">Membrane</keyword>
<evidence type="ECO:0000256" key="2">
    <source>
        <dbReference type="ARBA" id="ARBA00022448"/>
    </source>
</evidence>
<evidence type="ECO:0000256" key="4">
    <source>
        <dbReference type="ARBA" id="ARBA00022989"/>
    </source>
</evidence>
<dbReference type="GO" id="GO:0016020">
    <property type="term" value="C:membrane"/>
    <property type="evidence" value="ECO:0007669"/>
    <property type="project" value="UniProtKB-SubCell"/>
</dbReference>
<evidence type="ECO:0000256" key="5">
    <source>
        <dbReference type="ARBA" id="ARBA00023136"/>
    </source>
</evidence>
<dbReference type="KEGG" id="bvk:117242086"/>
<dbReference type="InterPro" id="IPR005828">
    <property type="entry name" value="MFS_sugar_transport-like"/>
</dbReference>
<keyword evidence="3 6" id="KW-0812">Transmembrane</keyword>
<dbReference type="Gene3D" id="1.20.1250.20">
    <property type="entry name" value="MFS general substrate transporter like domains"/>
    <property type="match status" value="1"/>
</dbReference>